<dbReference type="EMBL" id="JBHUII010000003">
    <property type="protein sequence ID" value="MFD2205186.1"/>
    <property type="molecule type" value="Genomic_DNA"/>
</dbReference>
<dbReference type="Pfam" id="PF00849">
    <property type="entry name" value="PseudoU_synth_2"/>
    <property type="match status" value="1"/>
</dbReference>
<dbReference type="Gene3D" id="3.30.2350.10">
    <property type="entry name" value="Pseudouridine synthase"/>
    <property type="match status" value="1"/>
</dbReference>
<dbReference type="PANTHER" id="PTHR21600">
    <property type="entry name" value="MITOCHONDRIAL RNA PSEUDOURIDINE SYNTHASE"/>
    <property type="match status" value="1"/>
</dbReference>
<comment type="similarity">
    <text evidence="1 5">Belongs to the pseudouridine synthase RluA family.</text>
</comment>
<evidence type="ECO:0000256" key="6">
    <source>
        <dbReference type="SAM" id="MobiDB-lite"/>
    </source>
</evidence>
<dbReference type="NCBIfam" id="TIGR00005">
    <property type="entry name" value="rluA_subfam"/>
    <property type="match status" value="1"/>
</dbReference>
<dbReference type="SUPFAM" id="SSF55174">
    <property type="entry name" value="Alpha-L RNA-binding motif"/>
    <property type="match status" value="1"/>
</dbReference>
<dbReference type="EC" id="5.4.99.-" evidence="5"/>
<evidence type="ECO:0000256" key="3">
    <source>
        <dbReference type="ARBA" id="ARBA00036882"/>
    </source>
</evidence>
<comment type="catalytic activity">
    <reaction evidence="5">
        <text>a uridine in RNA = a pseudouridine in RNA</text>
        <dbReference type="Rhea" id="RHEA:48348"/>
        <dbReference type="Rhea" id="RHEA-COMP:12068"/>
        <dbReference type="Rhea" id="RHEA-COMP:12069"/>
        <dbReference type="ChEBI" id="CHEBI:65314"/>
        <dbReference type="ChEBI" id="CHEBI:65315"/>
    </reaction>
</comment>
<dbReference type="PROSITE" id="PS01129">
    <property type="entry name" value="PSI_RLU"/>
    <property type="match status" value="1"/>
</dbReference>
<evidence type="ECO:0000313" key="9">
    <source>
        <dbReference type="Proteomes" id="UP001597294"/>
    </source>
</evidence>
<dbReference type="PROSITE" id="PS50889">
    <property type="entry name" value="S4"/>
    <property type="match status" value="1"/>
</dbReference>
<keyword evidence="4" id="KW-0694">RNA-binding</keyword>
<feature type="compositionally biased region" description="Basic and acidic residues" evidence="6">
    <location>
        <begin position="71"/>
        <end position="80"/>
    </location>
</feature>
<reference evidence="9" key="1">
    <citation type="journal article" date="2019" name="Int. J. Syst. Evol. Microbiol.">
        <title>The Global Catalogue of Microorganisms (GCM) 10K type strain sequencing project: providing services to taxonomists for standard genome sequencing and annotation.</title>
        <authorList>
            <consortium name="The Broad Institute Genomics Platform"/>
            <consortium name="The Broad Institute Genome Sequencing Center for Infectious Disease"/>
            <person name="Wu L."/>
            <person name="Ma J."/>
        </authorList>
    </citation>
    <scope>NUCLEOTIDE SEQUENCE [LARGE SCALE GENOMIC DNA]</scope>
    <source>
        <strain evidence="9">CGMCC 4.7192</strain>
    </source>
</reference>
<evidence type="ECO:0000259" key="7">
    <source>
        <dbReference type="SMART" id="SM00363"/>
    </source>
</evidence>
<organism evidence="8 9">
    <name type="scientific">Kiloniella antarctica</name>
    <dbReference type="NCBI Taxonomy" id="1550907"/>
    <lineage>
        <taxon>Bacteria</taxon>
        <taxon>Pseudomonadati</taxon>
        <taxon>Pseudomonadota</taxon>
        <taxon>Alphaproteobacteria</taxon>
        <taxon>Rhodospirillales</taxon>
        <taxon>Kiloniellaceae</taxon>
        <taxon>Kiloniella</taxon>
    </lineage>
</organism>
<protein>
    <recommendedName>
        <fullName evidence="5">Pseudouridine synthase</fullName>
        <ecNumber evidence="5">5.4.99.-</ecNumber>
    </recommendedName>
</protein>
<evidence type="ECO:0000256" key="2">
    <source>
        <dbReference type="ARBA" id="ARBA00023235"/>
    </source>
</evidence>
<dbReference type="SUPFAM" id="SSF55120">
    <property type="entry name" value="Pseudouridine synthase"/>
    <property type="match status" value="1"/>
</dbReference>
<dbReference type="Pfam" id="PF01479">
    <property type="entry name" value="S4"/>
    <property type="match status" value="1"/>
</dbReference>
<dbReference type="SMART" id="SM00363">
    <property type="entry name" value="S4"/>
    <property type="match status" value="1"/>
</dbReference>
<accession>A0ABW5BK72</accession>
<keyword evidence="2 5" id="KW-0413">Isomerase</keyword>
<comment type="catalytic activity">
    <reaction evidence="3">
        <text>uridine(1911/1915/1917) in 23S rRNA = pseudouridine(1911/1915/1917) in 23S rRNA</text>
        <dbReference type="Rhea" id="RHEA:42524"/>
        <dbReference type="Rhea" id="RHEA-COMP:10097"/>
        <dbReference type="Rhea" id="RHEA-COMP:10098"/>
        <dbReference type="ChEBI" id="CHEBI:65314"/>
        <dbReference type="ChEBI" id="CHEBI:65315"/>
        <dbReference type="EC" id="5.4.99.23"/>
    </reaction>
</comment>
<comment type="function">
    <text evidence="5">Responsible for synthesis of pseudouridine from uracil.</text>
</comment>
<feature type="region of interest" description="Disordered" evidence="6">
    <location>
        <begin position="48"/>
        <end position="80"/>
    </location>
</feature>
<dbReference type="CDD" id="cd02869">
    <property type="entry name" value="PseudoU_synth_RluA_like"/>
    <property type="match status" value="1"/>
</dbReference>
<dbReference type="PANTHER" id="PTHR21600:SF44">
    <property type="entry name" value="RIBOSOMAL LARGE SUBUNIT PSEUDOURIDINE SYNTHASE D"/>
    <property type="match status" value="1"/>
</dbReference>
<dbReference type="Proteomes" id="UP001597294">
    <property type="component" value="Unassembled WGS sequence"/>
</dbReference>
<dbReference type="InterPro" id="IPR020103">
    <property type="entry name" value="PsdUridine_synth_cat_dom_sf"/>
</dbReference>
<gene>
    <name evidence="8" type="ORF">ACFSKO_06180</name>
</gene>
<dbReference type="InterPro" id="IPR006224">
    <property type="entry name" value="PsdUridine_synth_RluA-like_CS"/>
</dbReference>
<dbReference type="InterPro" id="IPR050188">
    <property type="entry name" value="RluA_PseudoU_synthase"/>
</dbReference>
<feature type="domain" description="RNA-binding S4" evidence="7">
    <location>
        <begin position="16"/>
        <end position="74"/>
    </location>
</feature>
<evidence type="ECO:0000256" key="5">
    <source>
        <dbReference type="RuleBase" id="RU362028"/>
    </source>
</evidence>
<evidence type="ECO:0000256" key="4">
    <source>
        <dbReference type="PROSITE-ProRule" id="PRU00182"/>
    </source>
</evidence>
<comment type="caution">
    <text evidence="8">The sequence shown here is derived from an EMBL/GenBank/DDBJ whole genome shotgun (WGS) entry which is preliminary data.</text>
</comment>
<dbReference type="InterPro" id="IPR036986">
    <property type="entry name" value="S4_RNA-bd_sf"/>
</dbReference>
<keyword evidence="9" id="KW-1185">Reference proteome</keyword>
<evidence type="ECO:0000313" key="8">
    <source>
        <dbReference type="EMBL" id="MFD2205186.1"/>
    </source>
</evidence>
<dbReference type="InterPro" id="IPR006145">
    <property type="entry name" value="PsdUridine_synth_RsuA/RluA"/>
</dbReference>
<dbReference type="CDD" id="cd00165">
    <property type="entry name" value="S4"/>
    <property type="match status" value="1"/>
</dbReference>
<evidence type="ECO:0000256" key="1">
    <source>
        <dbReference type="ARBA" id="ARBA00010876"/>
    </source>
</evidence>
<dbReference type="InterPro" id="IPR006225">
    <property type="entry name" value="PsdUridine_synth_RluC/D"/>
</dbReference>
<name>A0ABW5BK72_9PROT</name>
<dbReference type="Gene3D" id="3.10.290.10">
    <property type="entry name" value="RNA-binding S4 domain"/>
    <property type="match status" value="1"/>
</dbReference>
<dbReference type="InterPro" id="IPR002942">
    <property type="entry name" value="S4_RNA-bd"/>
</dbReference>
<dbReference type="RefSeq" id="WP_380249553.1">
    <property type="nucleotide sequence ID" value="NZ_JBHUII010000003.1"/>
</dbReference>
<sequence length="358" mass="39975">MSAVTMVKVGPHDGGVRLDRWFKKNYPAFSYIQVEKMLRKGQIRIDGKRAKASTRLEPGQEIRVPPAPEKSNVDRPRKSASEVVLSREEMQAVRDMVIYKDDWVLAINKPAGLAVQGGTGQSKHLDGMLDALRYDKQEKPKLVHRLDKDTSGVLLLARNDAAARVMTKAFKGKTTKKIYWALVAAVPPQKKGWIYLPLEKQAGAQGEKMVVDYDRGKESLTLYNRVDKVGRKVAWVALMPLTGRTHQLRAHCGALEAPILGDGKYGGKNAYPLGDKLSKDMMLHAREIAIPHPDDGTTLRIRADLSPHMVNAWETLGFNPNHGESSVELLEGYAGDLAHCPPQEIRNFFNDKEDKDHD</sequence>
<proteinExistence type="inferred from homology"/>